<evidence type="ECO:0000256" key="1">
    <source>
        <dbReference type="ARBA" id="ARBA00009460"/>
    </source>
</evidence>
<dbReference type="PANTHER" id="PTHR12149">
    <property type="entry name" value="FRUCTOSAMINE 3 KINASE-RELATED PROTEIN"/>
    <property type="match status" value="1"/>
</dbReference>
<proteinExistence type="inferred from homology"/>
<keyword evidence="2" id="KW-0808">Transferase</keyword>
<dbReference type="PANTHER" id="PTHR12149:SF8">
    <property type="entry name" value="PROTEIN-RIBULOSAMINE 3-KINASE"/>
    <property type="match status" value="1"/>
</dbReference>
<dbReference type="Pfam" id="PF03881">
    <property type="entry name" value="Fructosamin_kin"/>
    <property type="match status" value="1"/>
</dbReference>
<protein>
    <submittedName>
        <fullName evidence="3">Fructosamine kinase family protein</fullName>
    </submittedName>
</protein>
<dbReference type="Proteomes" id="UP001254488">
    <property type="component" value="Unassembled WGS sequence"/>
</dbReference>
<keyword evidence="4" id="KW-1185">Reference proteome</keyword>
<evidence type="ECO:0000256" key="2">
    <source>
        <dbReference type="PIRNR" id="PIRNR006221"/>
    </source>
</evidence>
<organism evidence="3 4">
    <name type="scientific">Patiriisocius hiemis</name>
    <dbReference type="NCBI Taxonomy" id="3075604"/>
    <lineage>
        <taxon>Bacteria</taxon>
        <taxon>Pseudomonadati</taxon>
        <taxon>Bacteroidota</taxon>
        <taxon>Flavobacteriia</taxon>
        <taxon>Flavobacteriales</taxon>
        <taxon>Flavobacteriaceae</taxon>
        <taxon>Patiriisocius</taxon>
    </lineage>
</organism>
<name>A0ABU2YCH4_9FLAO</name>
<dbReference type="PIRSF" id="PIRSF006221">
    <property type="entry name" value="Ketosamine-3-kinase"/>
    <property type="match status" value="1"/>
</dbReference>
<reference evidence="3 4" key="1">
    <citation type="submission" date="2023-09" db="EMBL/GenBank/DDBJ databases">
        <authorList>
            <person name="Rey-Velasco X."/>
        </authorList>
    </citation>
    <scope>NUCLEOTIDE SEQUENCE [LARGE SCALE GENOMIC DNA]</scope>
    <source>
        <strain evidence="3 4">W242</strain>
    </source>
</reference>
<keyword evidence="2 3" id="KW-0418">Kinase</keyword>
<dbReference type="EMBL" id="JAVRHZ010000003">
    <property type="protein sequence ID" value="MDT0555889.1"/>
    <property type="molecule type" value="Genomic_DNA"/>
</dbReference>
<evidence type="ECO:0000313" key="3">
    <source>
        <dbReference type="EMBL" id="MDT0555889.1"/>
    </source>
</evidence>
<comment type="similarity">
    <text evidence="1 2">Belongs to the fructosamine kinase family.</text>
</comment>
<dbReference type="SUPFAM" id="SSF56112">
    <property type="entry name" value="Protein kinase-like (PK-like)"/>
    <property type="match status" value="1"/>
</dbReference>
<evidence type="ECO:0000313" key="4">
    <source>
        <dbReference type="Proteomes" id="UP001254488"/>
    </source>
</evidence>
<comment type="caution">
    <text evidence="3">The sequence shown here is derived from an EMBL/GenBank/DDBJ whole genome shotgun (WGS) entry which is preliminary data.</text>
</comment>
<dbReference type="Gene3D" id="3.30.200.20">
    <property type="entry name" value="Phosphorylase Kinase, domain 1"/>
    <property type="match status" value="1"/>
</dbReference>
<gene>
    <name evidence="3" type="ORF">RM538_07735</name>
</gene>
<dbReference type="GO" id="GO:0016301">
    <property type="term" value="F:kinase activity"/>
    <property type="evidence" value="ECO:0007669"/>
    <property type="project" value="UniProtKB-KW"/>
</dbReference>
<accession>A0ABU2YCH4</accession>
<dbReference type="Gene3D" id="3.90.1200.10">
    <property type="match status" value="1"/>
</dbReference>
<dbReference type="InterPro" id="IPR011009">
    <property type="entry name" value="Kinase-like_dom_sf"/>
</dbReference>
<sequence>MQSLLSKIVAKYNLVLKDYKPLSGSALNHVFKITTNQADYFVKLNNSKNSTAMFHAEALGLELLRTSKSFIIPKVIGHGTIEEYGYLLIDFISQEKPSQDFWETFANNLVKLHKTSQENFGLDHDNFIAYLPQHNSKEELAVDFYIKQRLKPQFNLAKGNGYDFGDLNSFYGNISGLIPEEKPSLLHGDLWNGNFLISENGTPVLIDPAVCFGNREMDIAMMHLFGGFPSEVFKQYHSTFPLVYGWEDRIPLFQLYYILVHVNLFGGSYFHQAKEIVNRFS</sequence>
<dbReference type="RefSeq" id="WP_311332840.1">
    <property type="nucleotide sequence ID" value="NZ_JAVRHZ010000003.1"/>
</dbReference>
<dbReference type="InterPro" id="IPR016477">
    <property type="entry name" value="Fructo-/Ketosamine-3-kinase"/>
</dbReference>